<gene>
    <name evidence="6" type="ORF">LYNGBM3L_40230</name>
</gene>
<organism evidence="6 7">
    <name type="scientific">Moorena producens 3L</name>
    <dbReference type="NCBI Taxonomy" id="489825"/>
    <lineage>
        <taxon>Bacteria</taxon>
        <taxon>Bacillati</taxon>
        <taxon>Cyanobacteriota</taxon>
        <taxon>Cyanophyceae</taxon>
        <taxon>Coleofasciculales</taxon>
        <taxon>Coleofasciculaceae</taxon>
        <taxon>Moorena</taxon>
    </lineage>
</organism>
<feature type="transmembrane region" description="Helical" evidence="5">
    <location>
        <begin position="298"/>
        <end position="320"/>
    </location>
</feature>
<feature type="transmembrane region" description="Helical" evidence="5">
    <location>
        <begin position="43"/>
        <end position="70"/>
    </location>
</feature>
<feature type="transmembrane region" description="Helical" evidence="5">
    <location>
        <begin position="12"/>
        <end position="31"/>
    </location>
</feature>
<keyword evidence="7" id="KW-1185">Reference proteome</keyword>
<evidence type="ECO:0000256" key="3">
    <source>
        <dbReference type="ARBA" id="ARBA00022989"/>
    </source>
</evidence>
<proteinExistence type="inferred from homology"/>
<keyword evidence="4 5" id="KW-0472">Membrane</keyword>
<evidence type="ECO:0000313" key="6">
    <source>
        <dbReference type="EMBL" id="EGJ31388.1"/>
    </source>
</evidence>
<feature type="transmembrane region" description="Helical" evidence="5">
    <location>
        <begin position="175"/>
        <end position="200"/>
    </location>
</feature>
<evidence type="ECO:0000313" key="7">
    <source>
        <dbReference type="Proteomes" id="UP000003959"/>
    </source>
</evidence>
<feature type="transmembrane region" description="Helical" evidence="5">
    <location>
        <begin position="134"/>
        <end position="155"/>
    </location>
</feature>
<feature type="transmembrane region" description="Helical" evidence="5">
    <location>
        <begin position="82"/>
        <end position="101"/>
    </location>
</feature>
<dbReference type="InterPro" id="IPR002781">
    <property type="entry name" value="TM_pro_TauE-like"/>
</dbReference>
<dbReference type="GO" id="GO:0005886">
    <property type="term" value="C:plasma membrane"/>
    <property type="evidence" value="ECO:0007669"/>
    <property type="project" value="UniProtKB-SubCell"/>
</dbReference>
<dbReference type="EMBL" id="GL890940">
    <property type="protein sequence ID" value="EGJ31388.1"/>
    <property type="molecule type" value="Genomic_DNA"/>
</dbReference>
<dbReference type="RefSeq" id="WP_008187293.1">
    <property type="nucleotide sequence ID" value="NZ_GL890940.1"/>
</dbReference>
<reference evidence="7" key="1">
    <citation type="journal article" date="2011" name="Proc. Natl. Acad. Sci. U.S.A.">
        <title>Genomic insights into the physiology and ecology of the marine filamentous cyanobacterium Lyngbya majuscula.</title>
        <authorList>
            <person name="Jones A.C."/>
            <person name="Monroe E.A."/>
            <person name="Podell S."/>
            <person name="Hess W.R."/>
            <person name="Klages S."/>
            <person name="Esquenazi E."/>
            <person name="Niessen S."/>
            <person name="Hoover H."/>
            <person name="Rothmann M."/>
            <person name="Lasken R.S."/>
            <person name="Yates J.R.III."/>
            <person name="Reinhardt R."/>
            <person name="Kube M."/>
            <person name="Burkart M.D."/>
            <person name="Allen E.E."/>
            <person name="Dorrestein P.C."/>
            <person name="Gerwick W.H."/>
            <person name="Gerwick L."/>
        </authorList>
    </citation>
    <scope>NUCLEOTIDE SEQUENCE [LARGE SCALE GENOMIC DNA]</scope>
    <source>
        <strain evidence="7">3L</strain>
    </source>
</reference>
<dbReference type="eggNOG" id="COG0730">
    <property type="taxonomic scope" value="Bacteria"/>
</dbReference>
<comment type="similarity">
    <text evidence="5">Belongs to the 4-toluene sulfonate uptake permease (TSUP) (TC 2.A.102) family.</text>
</comment>
<dbReference type="PANTHER" id="PTHR31154">
    <property type="entry name" value="MEMBRANE TRANSPORTER PROTEIN"/>
    <property type="match status" value="1"/>
</dbReference>
<dbReference type="Pfam" id="PF01925">
    <property type="entry name" value="TauE"/>
    <property type="match status" value="1"/>
</dbReference>
<dbReference type="HOGENOM" id="CLU_059445_0_0_3"/>
<protein>
    <recommendedName>
        <fullName evidence="5">Probable membrane transporter protein</fullName>
    </recommendedName>
</protein>
<feature type="transmembrane region" description="Helical" evidence="5">
    <location>
        <begin position="107"/>
        <end position="127"/>
    </location>
</feature>
<dbReference type="OrthoDB" id="128686at2"/>
<keyword evidence="3 5" id="KW-1133">Transmembrane helix</keyword>
<dbReference type="Proteomes" id="UP000003959">
    <property type="component" value="Unassembled WGS sequence"/>
</dbReference>
<dbReference type="PANTHER" id="PTHR31154:SF4">
    <property type="entry name" value="MEMBRANE TRANSPORTER PROTEIN"/>
    <property type="match status" value="1"/>
</dbReference>
<evidence type="ECO:0000256" key="1">
    <source>
        <dbReference type="ARBA" id="ARBA00004141"/>
    </source>
</evidence>
<feature type="transmembrane region" description="Helical" evidence="5">
    <location>
        <begin position="246"/>
        <end position="265"/>
    </location>
</feature>
<accession>F4XVX5</accession>
<comment type="subcellular location">
    <subcellularLocation>
        <location evidence="5">Cell membrane</location>
        <topology evidence="5">Multi-pass membrane protein</topology>
    </subcellularLocation>
    <subcellularLocation>
        <location evidence="1">Membrane</location>
        <topology evidence="1">Multi-pass membrane protein</topology>
    </subcellularLocation>
</comment>
<keyword evidence="2 5" id="KW-0812">Transmembrane</keyword>
<evidence type="ECO:0000256" key="5">
    <source>
        <dbReference type="RuleBase" id="RU363041"/>
    </source>
</evidence>
<feature type="transmembrane region" description="Helical" evidence="5">
    <location>
        <begin position="272"/>
        <end position="292"/>
    </location>
</feature>
<name>F4XVX5_9CYAN</name>
<dbReference type="AlphaFoldDB" id="F4XVX5"/>
<evidence type="ECO:0000256" key="4">
    <source>
        <dbReference type="ARBA" id="ARBA00023136"/>
    </source>
</evidence>
<sequence>MKNLNFKSHQIAPMAAIFTVWLTYMVHTNQWDLFIQNWFMSVTMMFASFIAGATAEGGGAVAFPIMTLIFQIEPEVARNFSLAIQSIGMTSATYLILTRKIPIQKNYLLLCSWGGVGGVILGSYYIAPLISPPYAKMFFVSLWLSFGIALFYLNMNRSRSVVEKLPPLSSGERKLFIFLGFLGGIVVSIVGSGIDILTFSVVTIRYRLSEKVATPTSVCLMAGNSIVGFVWHLFFLHDFGIQEFHYWLVGIPVVILGAPLGAYFISNRSRNFITNVLYFILLAQFIGALLVIQPTGGLAWFTLSILIGGLIVFLSLAVLAKKNSIIE</sequence>
<evidence type="ECO:0000256" key="2">
    <source>
        <dbReference type="ARBA" id="ARBA00022692"/>
    </source>
</evidence>
<keyword evidence="5" id="KW-1003">Cell membrane</keyword>